<evidence type="ECO:0000313" key="4">
    <source>
        <dbReference type="EMBL" id="ADN01444.1"/>
    </source>
</evidence>
<evidence type="ECO:0000256" key="2">
    <source>
        <dbReference type="PIRSR" id="PIRSR639069-2"/>
    </source>
</evidence>
<dbReference type="AlphaFoldDB" id="E0RQ60"/>
<protein>
    <submittedName>
        <fullName evidence="4">Acetyl xylan esterase</fullName>
    </submittedName>
</protein>
<feature type="domain" description="Acetyl xylan esterase" evidence="3">
    <location>
        <begin position="1"/>
        <end position="321"/>
    </location>
</feature>
<name>E0RQ60_WINT6</name>
<dbReference type="InterPro" id="IPR039069">
    <property type="entry name" value="CE7"/>
</dbReference>
<reference evidence="4 5" key="2">
    <citation type="journal article" date="2010" name="J. Bacteriol.">
        <title>Genome sequence of the polysaccharide-degrading, thermophilic anaerobe Spirochaeta thermophila DSM 6192.</title>
        <authorList>
            <person name="Angelov A."/>
            <person name="Liebl S."/>
            <person name="Ballschmiter M."/>
            <person name="Bomeke M."/>
            <person name="Lehmann R."/>
            <person name="Liesegang H."/>
            <person name="Daniel R."/>
            <person name="Liebl W."/>
        </authorList>
    </citation>
    <scope>NUCLEOTIDE SEQUENCE [LARGE SCALE GENOMIC DNA]</scope>
    <source>
        <strain evidence="5">ATCC 49972 / DSM 6192 / RI 19.B1</strain>
    </source>
</reference>
<dbReference type="eggNOG" id="COG3458">
    <property type="taxonomic scope" value="Bacteria"/>
</dbReference>
<dbReference type="PANTHER" id="PTHR40111:SF1">
    <property type="entry name" value="CEPHALOSPORIN-C DEACETYLASE"/>
    <property type="match status" value="1"/>
</dbReference>
<dbReference type="EMBL" id="CP001698">
    <property type="protein sequence ID" value="ADN01444.1"/>
    <property type="molecule type" value="Genomic_DNA"/>
</dbReference>
<feature type="active site" description="Charge relay system" evidence="1">
    <location>
        <position position="276"/>
    </location>
</feature>
<dbReference type="HOGENOM" id="CLU_054209_1_0_12"/>
<dbReference type="ESTHER" id="spitd-e0rq60">
    <property type="family name" value="Acetyl-esterase_deacetylase"/>
</dbReference>
<dbReference type="InterPro" id="IPR029058">
    <property type="entry name" value="AB_hydrolase_fold"/>
</dbReference>
<feature type="active site" description="Nucleophile" evidence="1">
    <location>
        <position position="190"/>
    </location>
</feature>
<dbReference type="Gene3D" id="3.40.50.1820">
    <property type="entry name" value="alpha/beta hydrolase"/>
    <property type="match status" value="1"/>
</dbReference>
<feature type="binding site" evidence="2">
    <location>
        <position position="94"/>
    </location>
    <ligand>
        <name>substrate</name>
    </ligand>
</feature>
<dbReference type="Proteomes" id="UP000001296">
    <property type="component" value="Chromosome"/>
</dbReference>
<dbReference type="GO" id="GO:0005976">
    <property type="term" value="P:polysaccharide metabolic process"/>
    <property type="evidence" value="ECO:0007669"/>
    <property type="project" value="TreeGrafter"/>
</dbReference>
<dbReference type="KEGG" id="sta:STHERM_c04720"/>
<dbReference type="RefSeq" id="WP_013313285.1">
    <property type="nucleotide sequence ID" value="NC_014484.1"/>
</dbReference>
<reference key="1">
    <citation type="submission" date="2009-08" db="EMBL/GenBank/DDBJ databases">
        <title>The genome sequence of Spirochaeta thermophila DSM6192.</title>
        <authorList>
            <person name="Angelov A."/>
            <person name="Mientus M."/>
            <person name="Wittenberg S."/>
            <person name="Lehmann R."/>
            <person name="Liesegang H."/>
            <person name="Daniel R."/>
            <person name="Liebl W."/>
        </authorList>
    </citation>
    <scope>NUCLEOTIDE SEQUENCE</scope>
    <source>
        <strain>DSM 6192</strain>
    </source>
</reference>
<evidence type="ECO:0000313" key="5">
    <source>
        <dbReference type="Proteomes" id="UP000001296"/>
    </source>
</evidence>
<dbReference type="PaxDb" id="665571-STHERM_c04720"/>
<sequence>MAFYDLPLEQLLTYDPGEEAPEDFLAFWESTLEEKAPEGGKILSLEERPDFHLQVFRVFDLAFSGYGGQPVRAWYILPRDAGKRLPCVVEYIGYGGGRGYPYHWLTFPSAGYAYLVMDTRGQGSSWIHGDTPDLPDEGSNPSRPGFMTQGILSRETYYYRRLMTDAVCAVEAAARLEEVDPDRIAVTGGSQGGGLALAAAGLSRRVALCLPDVPFLCHYRRAVTITDREPYSEIRDFLKVHRHREEQVLTTLSYFDGIHFASHARARAYFSVALMDTICPPSTVFAAYNRYAGPKKIEVYTYNDHEGGQQHHLYRKLAFLRESL</sequence>
<dbReference type="PANTHER" id="PTHR40111">
    <property type="entry name" value="CEPHALOSPORIN-C DEACETYLASE"/>
    <property type="match status" value="1"/>
</dbReference>
<dbReference type="GO" id="GO:0052689">
    <property type="term" value="F:carboxylic ester hydrolase activity"/>
    <property type="evidence" value="ECO:0007669"/>
    <property type="project" value="TreeGrafter"/>
</dbReference>
<feature type="active site" description="Charge relay system" evidence="1">
    <location>
        <position position="305"/>
    </location>
</feature>
<dbReference type="SUPFAM" id="SSF53474">
    <property type="entry name" value="alpha/beta-Hydrolases"/>
    <property type="match status" value="1"/>
</dbReference>
<dbReference type="Pfam" id="PF05448">
    <property type="entry name" value="AXE1"/>
    <property type="match status" value="1"/>
</dbReference>
<accession>E0RQ60</accession>
<proteinExistence type="predicted"/>
<evidence type="ECO:0000259" key="3">
    <source>
        <dbReference type="Pfam" id="PF05448"/>
    </source>
</evidence>
<organism evidence="4 5">
    <name type="scientific">Winmispira thermophila (strain ATCC 49972 / DSM 6192 / RI 19.B1)</name>
    <name type="common">Spirochaeta thermophila</name>
    <dbReference type="NCBI Taxonomy" id="665571"/>
    <lineage>
        <taxon>Bacteria</taxon>
        <taxon>Pseudomonadati</taxon>
        <taxon>Spirochaetota</taxon>
        <taxon>Spirochaetia</taxon>
        <taxon>Winmispirales</taxon>
        <taxon>Winmispiraceae</taxon>
        <taxon>Winmispira</taxon>
    </lineage>
</organism>
<gene>
    <name evidence="4" type="ordered locus">STHERM_c04720</name>
</gene>
<evidence type="ECO:0000256" key="1">
    <source>
        <dbReference type="PIRSR" id="PIRSR639069-1"/>
    </source>
</evidence>
<dbReference type="InterPro" id="IPR008391">
    <property type="entry name" value="AXE1_dom"/>
</dbReference>